<proteinExistence type="predicted"/>
<accession>F8P1U8</accession>
<evidence type="ECO:0000256" key="2">
    <source>
        <dbReference type="SAM" id="SignalP"/>
    </source>
</evidence>
<dbReference type="EMBL" id="GL945436">
    <property type="protein sequence ID" value="EGO23126.1"/>
    <property type="molecule type" value="Genomic_DNA"/>
</dbReference>
<reference evidence="3" key="1">
    <citation type="submission" date="2011-04" db="EMBL/GenBank/DDBJ databases">
        <title>Evolution of plant cell wall degrading machinery underlies the functional diversity of forest fungi.</title>
        <authorList>
            <consortium name="US DOE Joint Genome Institute (JGI-PGF)"/>
            <person name="Eastwood D.C."/>
            <person name="Floudas D."/>
            <person name="Binder M."/>
            <person name="Majcherczyk A."/>
            <person name="Schneider P."/>
            <person name="Aerts A."/>
            <person name="Asiegbu F.O."/>
            <person name="Baker S.E."/>
            <person name="Barry K."/>
            <person name="Bendiksby M."/>
            <person name="Blumentritt M."/>
            <person name="Coutinho P.M."/>
            <person name="Cullen D."/>
            <person name="Cullen D."/>
            <person name="Gathman A."/>
            <person name="Goodell B."/>
            <person name="Henrissat B."/>
            <person name="Ihrmark K."/>
            <person name="Kauserud H."/>
            <person name="Kohler A."/>
            <person name="LaButti K."/>
            <person name="Lapidus A."/>
            <person name="Lavin J.L."/>
            <person name="Lee Y.-H."/>
            <person name="Lindquist E."/>
            <person name="Lilly W."/>
            <person name="Lucas S."/>
            <person name="Morin E."/>
            <person name="Murat C."/>
            <person name="Oguiza J.A."/>
            <person name="Park J."/>
            <person name="Pisabarro A.G."/>
            <person name="Riley R."/>
            <person name="Rosling A."/>
            <person name="Salamov A."/>
            <person name="Schmidt O."/>
            <person name="Schmutz J."/>
            <person name="Skrede I."/>
            <person name="Stenlid J."/>
            <person name="Wiebenga A."/>
            <person name="Xie X."/>
            <person name="Kues U."/>
            <person name="Hibbett D.S."/>
            <person name="Hoffmeister D."/>
            <person name="Hogberg N."/>
            <person name="Martin F."/>
            <person name="Grigoriev I.V."/>
            <person name="Watkinson S.C."/>
        </authorList>
    </citation>
    <scope>NUCLEOTIDE SEQUENCE</scope>
    <source>
        <strain evidence="3">S7.9</strain>
    </source>
</reference>
<feature type="region of interest" description="Disordered" evidence="1">
    <location>
        <begin position="50"/>
        <end position="81"/>
    </location>
</feature>
<evidence type="ECO:0000313" key="3">
    <source>
        <dbReference type="EMBL" id="EGO23126.1"/>
    </source>
</evidence>
<sequence>MKSIFTGSLLIIAFCLLQVAIAVPVAELQDVTDGNLKRLVSKHTKSALGIGAEESGPNKREPLPFGTFYRNGPDEEDTDSA</sequence>
<dbReference type="GeneID" id="18820034"/>
<feature type="signal peptide" evidence="2">
    <location>
        <begin position="1"/>
        <end position="22"/>
    </location>
</feature>
<feature type="chain" id="PRO_5003381806" evidence="2">
    <location>
        <begin position="23"/>
        <end position="81"/>
    </location>
</feature>
<dbReference type="HOGENOM" id="CLU_2575325_0_0_1"/>
<evidence type="ECO:0000256" key="1">
    <source>
        <dbReference type="SAM" id="MobiDB-lite"/>
    </source>
</evidence>
<gene>
    <name evidence="3" type="ORF">SERLADRAFT_471873</name>
</gene>
<protein>
    <submittedName>
        <fullName evidence="3">Uncharacterized protein</fullName>
    </submittedName>
</protein>
<dbReference type="Proteomes" id="UP000008064">
    <property type="component" value="Unassembled WGS sequence"/>
</dbReference>
<organism>
    <name type="scientific">Serpula lacrymans var. lacrymans (strain S7.9)</name>
    <name type="common">Dry rot fungus</name>
    <dbReference type="NCBI Taxonomy" id="578457"/>
    <lineage>
        <taxon>Eukaryota</taxon>
        <taxon>Fungi</taxon>
        <taxon>Dikarya</taxon>
        <taxon>Basidiomycota</taxon>
        <taxon>Agaricomycotina</taxon>
        <taxon>Agaricomycetes</taxon>
        <taxon>Agaricomycetidae</taxon>
        <taxon>Boletales</taxon>
        <taxon>Coniophorineae</taxon>
        <taxon>Serpulaceae</taxon>
        <taxon>Serpula</taxon>
    </lineage>
</organism>
<dbReference type="KEGG" id="sla:SERLADRAFT_471873"/>
<name>F8P1U8_SERL9</name>
<dbReference type="AlphaFoldDB" id="F8P1U8"/>
<keyword evidence="2" id="KW-0732">Signal</keyword>
<dbReference type="RefSeq" id="XP_007320366.1">
    <property type="nucleotide sequence ID" value="XM_007320304.1"/>
</dbReference>